<accession>A0A374PBI1</accession>
<comment type="caution">
    <text evidence="7">The sequence shown here is derived from an EMBL/GenBank/DDBJ whole genome shotgun (WGS) entry which is preliminary data.</text>
</comment>
<evidence type="ECO:0000313" key="8">
    <source>
        <dbReference type="Proteomes" id="UP000263014"/>
    </source>
</evidence>
<feature type="active site" description="Proton donor" evidence="3">
    <location>
        <position position="70"/>
    </location>
</feature>
<dbReference type="PANTHER" id="PTHR43827">
    <property type="entry name" value="2,5-DIKETO-D-GLUCONIC ACID REDUCTASE"/>
    <property type="match status" value="1"/>
</dbReference>
<gene>
    <name evidence="7" type="ORF">DXD79_04535</name>
</gene>
<dbReference type="CDD" id="cd19071">
    <property type="entry name" value="AKR_AKR1-5-like"/>
    <property type="match status" value="1"/>
</dbReference>
<evidence type="ECO:0000259" key="6">
    <source>
        <dbReference type="Pfam" id="PF00248"/>
    </source>
</evidence>
<organism evidence="7 8">
    <name type="scientific">Hungatella hathewayi</name>
    <dbReference type="NCBI Taxonomy" id="154046"/>
    <lineage>
        <taxon>Bacteria</taxon>
        <taxon>Bacillati</taxon>
        <taxon>Bacillota</taxon>
        <taxon>Clostridia</taxon>
        <taxon>Lachnospirales</taxon>
        <taxon>Lachnospiraceae</taxon>
        <taxon>Hungatella</taxon>
    </lineage>
</organism>
<evidence type="ECO:0000256" key="4">
    <source>
        <dbReference type="PIRSR" id="PIRSR000097-2"/>
    </source>
</evidence>
<name>A0A374PBI1_9FIRM</name>
<protein>
    <submittedName>
        <fullName evidence="7">Aldo/keto reductase</fullName>
    </submittedName>
</protein>
<dbReference type="InterPro" id="IPR036812">
    <property type="entry name" value="NAD(P)_OxRdtase_dom_sf"/>
</dbReference>
<dbReference type="Proteomes" id="UP000263014">
    <property type="component" value="Unassembled WGS sequence"/>
</dbReference>
<sequence length="294" mass="34426">MRKIYYSVNQEEGKLSDLTINSTRLLNNGVKIPVLGLGTSETSPSIKEQARIFGYGIEAGYRMLDTAWSYQTERGVAEAIKASGLPREHFFITTKLASMAIHLGEREIIRNFEDSLRNLQTDYIDLYMIHWPPHGMLQQTWKLMEYFYYSGHVRALGISNCKRRDWLEIMISCNVKPQVQQDEFNPLRMNEYNRIYCEEHNIYFEAFSPLQRSGLVNNKILMEMADKYNKEVNQIILRWDVQHGITPVPRSANRDHIFANTNIFDFELAEEDMRKIDSLNVEAISNRDMDNFNF</sequence>
<feature type="domain" description="NADP-dependent oxidoreductase" evidence="6">
    <location>
        <begin position="37"/>
        <end position="280"/>
    </location>
</feature>
<evidence type="ECO:0000256" key="1">
    <source>
        <dbReference type="ARBA" id="ARBA00007905"/>
    </source>
</evidence>
<dbReference type="Pfam" id="PF00248">
    <property type="entry name" value="Aldo_ket_red"/>
    <property type="match status" value="1"/>
</dbReference>
<keyword evidence="2" id="KW-0560">Oxidoreductase</keyword>
<dbReference type="EMBL" id="QSON01000002">
    <property type="protein sequence ID" value="RGJ06569.1"/>
    <property type="molecule type" value="Genomic_DNA"/>
</dbReference>
<feature type="binding site" evidence="4">
    <location>
        <position position="130"/>
    </location>
    <ligand>
        <name>substrate</name>
    </ligand>
</feature>
<dbReference type="InterPro" id="IPR023210">
    <property type="entry name" value="NADP_OxRdtase_dom"/>
</dbReference>
<comment type="similarity">
    <text evidence="1">Belongs to the aldo/keto reductase family.</text>
</comment>
<dbReference type="SUPFAM" id="SSF51430">
    <property type="entry name" value="NAD(P)-linked oxidoreductase"/>
    <property type="match status" value="1"/>
</dbReference>
<dbReference type="PIRSF" id="PIRSF000097">
    <property type="entry name" value="AKR"/>
    <property type="match status" value="1"/>
</dbReference>
<proteinExistence type="inferred from homology"/>
<dbReference type="GO" id="GO:0016616">
    <property type="term" value="F:oxidoreductase activity, acting on the CH-OH group of donors, NAD or NADP as acceptor"/>
    <property type="evidence" value="ECO:0007669"/>
    <property type="project" value="UniProtKB-ARBA"/>
</dbReference>
<dbReference type="Gene3D" id="3.20.20.100">
    <property type="entry name" value="NADP-dependent oxidoreductase domain"/>
    <property type="match status" value="1"/>
</dbReference>
<evidence type="ECO:0000256" key="2">
    <source>
        <dbReference type="ARBA" id="ARBA00023002"/>
    </source>
</evidence>
<evidence type="ECO:0000256" key="5">
    <source>
        <dbReference type="PIRSR" id="PIRSR000097-3"/>
    </source>
</evidence>
<dbReference type="AlphaFoldDB" id="A0A374PBI1"/>
<dbReference type="PRINTS" id="PR00069">
    <property type="entry name" value="ALDKETRDTASE"/>
</dbReference>
<feature type="site" description="Lowers pKa of active site Tyr" evidence="5">
    <location>
        <position position="95"/>
    </location>
</feature>
<dbReference type="InterPro" id="IPR020471">
    <property type="entry name" value="AKR"/>
</dbReference>
<evidence type="ECO:0000313" key="7">
    <source>
        <dbReference type="EMBL" id="RGJ06569.1"/>
    </source>
</evidence>
<dbReference type="PANTHER" id="PTHR43827:SF8">
    <property type="entry name" value="ALDO_KETO REDUCTASE FAMILY PROTEIN"/>
    <property type="match status" value="1"/>
</dbReference>
<dbReference type="FunFam" id="3.20.20.100:FF:000002">
    <property type="entry name" value="2,5-diketo-D-gluconic acid reductase A"/>
    <property type="match status" value="1"/>
</dbReference>
<reference evidence="7 8" key="1">
    <citation type="submission" date="2018-08" db="EMBL/GenBank/DDBJ databases">
        <title>A genome reference for cultivated species of the human gut microbiota.</title>
        <authorList>
            <person name="Zou Y."/>
            <person name="Xue W."/>
            <person name="Luo G."/>
        </authorList>
    </citation>
    <scope>NUCLEOTIDE SEQUENCE [LARGE SCALE GENOMIC DNA]</scope>
    <source>
        <strain evidence="7 8">TM09-12</strain>
    </source>
</reference>
<evidence type="ECO:0000256" key="3">
    <source>
        <dbReference type="PIRSR" id="PIRSR000097-1"/>
    </source>
</evidence>